<accession>A0A382BLV1</accession>
<keyword evidence="4" id="KW-0560">Oxidoreductase</keyword>
<dbReference type="InterPro" id="IPR000172">
    <property type="entry name" value="GMC_OxRdtase_N"/>
</dbReference>
<keyword evidence="2" id="KW-0285">Flavoprotein</keyword>
<dbReference type="InterPro" id="IPR036188">
    <property type="entry name" value="FAD/NAD-bd_sf"/>
</dbReference>
<evidence type="ECO:0000256" key="1">
    <source>
        <dbReference type="ARBA" id="ARBA00010790"/>
    </source>
</evidence>
<dbReference type="Gene3D" id="3.50.50.60">
    <property type="entry name" value="FAD/NAD(P)-binding domain"/>
    <property type="match status" value="2"/>
</dbReference>
<comment type="similarity">
    <text evidence="1">Belongs to the GMC oxidoreductase family.</text>
</comment>
<proteinExistence type="inferred from homology"/>
<evidence type="ECO:0000259" key="5">
    <source>
        <dbReference type="Pfam" id="PF00732"/>
    </source>
</evidence>
<dbReference type="InterPro" id="IPR007867">
    <property type="entry name" value="GMC_OxRtase_C"/>
</dbReference>
<dbReference type="Pfam" id="PF00732">
    <property type="entry name" value="GMC_oxred_N"/>
    <property type="match status" value="1"/>
</dbReference>
<organism evidence="7">
    <name type="scientific">marine metagenome</name>
    <dbReference type="NCBI Taxonomy" id="408172"/>
    <lineage>
        <taxon>unclassified sequences</taxon>
        <taxon>metagenomes</taxon>
        <taxon>ecological metagenomes</taxon>
    </lineage>
</organism>
<gene>
    <name evidence="7" type="ORF">METZ01_LOCUS167508</name>
</gene>
<dbReference type="AlphaFoldDB" id="A0A382BLV1"/>
<evidence type="ECO:0000256" key="2">
    <source>
        <dbReference type="ARBA" id="ARBA00022630"/>
    </source>
</evidence>
<feature type="domain" description="Glucose-methanol-choline oxidoreductase C-terminal" evidence="6">
    <location>
        <begin position="199"/>
        <end position="317"/>
    </location>
</feature>
<dbReference type="PANTHER" id="PTHR46056">
    <property type="entry name" value="LONG-CHAIN-ALCOHOL OXIDASE"/>
    <property type="match status" value="1"/>
</dbReference>
<feature type="domain" description="Glucose-methanol-choline oxidoreductase N-terminal" evidence="5">
    <location>
        <begin position="1"/>
        <end position="107"/>
    </location>
</feature>
<feature type="non-terminal residue" evidence="7">
    <location>
        <position position="1"/>
    </location>
</feature>
<dbReference type="PANTHER" id="PTHR46056:SF12">
    <property type="entry name" value="LONG-CHAIN-ALCOHOL OXIDASE"/>
    <property type="match status" value="1"/>
</dbReference>
<keyword evidence="3" id="KW-0274">FAD</keyword>
<evidence type="ECO:0000313" key="7">
    <source>
        <dbReference type="EMBL" id="SVB14654.1"/>
    </source>
</evidence>
<dbReference type="SUPFAM" id="SSF51905">
    <property type="entry name" value="FAD/NAD(P)-binding domain"/>
    <property type="match status" value="1"/>
</dbReference>
<dbReference type="Pfam" id="PF05199">
    <property type="entry name" value="GMC_oxred_C"/>
    <property type="match status" value="1"/>
</dbReference>
<reference evidence="7" key="1">
    <citation type="submission" date="2018-05" db="EMBL/GenBank/DDBJ databases">
        <authorList>
            <person name="Lanie J.A."/>
            <person name="Ng W.-L."/>
            <person name="Kazmierczak K.M."/>
            <person name="Andrzejewski T.M."/>
            <person name="Davidsen T.M."/>
            <person name="Wayne K.J."/>
            <person name="Tettelin H."/>
            <person name="Glass J.I."/>
            <person name="Rusch D."/>
            <person name="Podicherti R."/>
            <person name="Tsui H.-C.T."/>
            <person name="Winkler M.E."/>
        </authorList>
    </citation>
    <scope>NUCLEOTIDE SEQUENCE</scope>
</reference>
<sequence length="333" mass="35927">GPCELGCVRQSKGSTDITYWPKAIQLGVILKTHARVSQITLSPEGLADGVIYFDSEGIMQKQRARIVVLACNGIGTPRLLLNSTSNQFPGGLANSSGLVGRNLMFHPYAMVMGIFEQDLESYKGPASCSIISQEFHETDSKQGFVRGFTFQVGRGGAPLHTALGSQPGGPIAWGANHRKVFAERYGHNLNISVCGEDLPERHNRIVLDDQVTDTDGIPGARIEYTLGANSSMIMKKGIERAKEALEASGAYEVVVNPLLRESGWHLLGTTKMGNNKNTSVVDGVGRTHDVKNLFIVDGSVFVTSGAVNPTSTIQAVALYIADYIKNNSRHILD</sequence>
<evidence type="ECO:0000256" key="3">
    <source>
        <dbReference type="ARBA" id="ARBA00022827"/>
    </source>
</evidence>
<dbReference type="SUPFAM" id="SSF54373">
    <property type="entry name" value="FAD-linked reductases, C-terminal domain"/>
    <property type="match status" value="1"/>
</dbReference>
<protein>
    <recommendedName>
        <fullName evidence="8">Glucose-methanol-choline oxidoreductase C-terminal domain-containing protein</fullName>
    </recommendedName>
</protein>
<dbReference type="GO" id="GO:0050660">
    <property type="term" value="F:flavin adenine dinucleotide binding"/>
    <property type="evidence" value="ECO:0007669"/>
    <property type="project" value="InterPro"/>
</dbReference>
<name>A0A382BLV1_9ZZZZ</name>
<evidence type="ECO:0000256" key="4">
    <source>
        <dbReference type="ARBA" id="ARBA00023002"/>
    </source>
</evidence>
<evidence type="ECO:0008006" key="8">
    <source>
        <dbReference type="Google" id="ProtNLM"/>
    </source>
</evidence>
<dbReference type="EMBL" id="UINC01030369">
    <property type="protein sequence ID" value="SVB14654.1"/>
    <property type="molecule type" value="Genomic_DNA"/>
</dbReference>
<dbReference type="GO" id="GO:0016614">
    <property type="term" value="F:oxidoreductase activity, acting on CH-OH group of donors"/>
    <property type="evidence" value="ECO:0007669"/>
    <property type="project" value="InterPro"/>
</dbReference>
<evidence type="ECO:0000259" key="6">
    <source>
        <dbReference type="Pfam" id="PF05199"/>
    </source>
</evidence>